<name>A0AAF0YFZ9_9TREE</name>
<dbReference type="Proteomes" id="UP000827549">
    <property type="component" value="Chromosome 6"/>
</dbReference>
<dbReference type="EMBL" id="CP086719">
    <property type="protein sequence ID" value="WOO84334.1"/>
    <property type="molecule type" value="Genomic_DNA"/>
</dbReference>
<evidence type="ECO:0000313" key="1">
    <source>
        <dbReference type="EMBL" id="WOO84334.1"/>
    </source>
</evidence>
<dbReference type="AlphaFoldDB" id="A0AAF0YFZ9"/>
<evidence type="ECO:0000313" key="2">
    <source>
        <dbReference type="Proteomes" id="UP000827549"/>
    </source>
</evidence>
<proteinExistence type="predicted"/>
<protein>
    <submittedName>
        <fullName evidence="1">Uncharacterized protein</fullName>
    </submittedName>
</protein>
<sequence>MIGTNEYNFKFYSNDDGYGSLEHEEHEINDPVEAPTPLQQQMRRAHTHGGDTPATHHNAPNWGTGADVAQVESTAAVETAHKSIAPINSTTGNPATEPAIHPRPRNGPRDLGGFNFNVVDLIAAYHEDPAQTIDQFVTTKYPHLGAAFLKSLNGESDSLSAAYAMEVDDDDAVDNGDHDDDWQDLVRKVRDDPSDSRPAFDCTLPASHDPWMQRSVQLVYEQPVILTPNQHQHRNGLVIVGVKRKGNGPGSLDHVRNMLEARLDAIRPIRANLADWEIECLGHTYVLRSLRRNFTKLEEATITANLIKILVHHDAVLGIHFDSEQGSVKFVISRRLSVALLVRLEDVIEYICNKHWTGDKHSYQFWFDDAASPSVTFTQRDCGVIEHRYNKLMFHLQLNKLEWVYRHRDDGICGFRFTTWGPIKLKDYLKIHLALSHAFGAFVFSRPYPVEMPLYYF</sequence>
<dbReference type="RefSeq" id="XP_062630360.1">
    <property type="nucleotide sequence ID" value="XM_062774376.1"/>
</dbReference>
<dbReference type="GeneID" id="87811025"/>
<gene>
    <name evidence="1" type="ORF">LOC62_06G007854</name>
</gene>
<accession>A0AAF0YFZ9</accession>
<reference evidence="1" key="1">
    <citation type="submission" date="2023-10" db="EMBL/GenBank/DDBJ databases">
        <authorList>
            <person name="Noh H."/>
        </authorList>
    </citation>
    <scope>NUCLEOTIDE SEQUENCE</scope>
    <source>
        <strain evidence="1">DUCC4014</strain>
    </source>
</reference>
<keyword evidence="2" id="KW-1185">Reference proteome</keyword>
<organism evidence="1 2">
    <name type="scientific">Vanrija pseudolonga</name>
    <dbReference type="NCBI Taxonomy" id="143232"/>
    <lineage>
        <taxon>Eukaryota</taxon>
        <taxon>Fungi</taxon>
        <taxon>Dikarya</taxon>
        <taxon>Basidiomycota</taxon>
        <taxon>Agaricomycotina</taxon>
        <taxon>Tremellomycetes</taxon>
        <taxon>Trichosporonales</taxon>
        <taxon>Trichosporonaceae</taxon>
        <taxon>Vanrija</taxon>
    </lineage>
</organism>